<accession>A0A433JI47</accession>
<sequence length="130" mass="13939">MHSLRLIFGLFLIAAAFAVHAVNICKTQPCTNPCPPPVAQYSACPSCCENMGGINYCDSSAGRFVCNNGYYSSCYCSRHAVMDLQKIQGCCLWQGGVMAIDPAKGTVICNNGGISEVCSLQTTIDRVSVW</sequence>
<proteinExistence type="predicted"/>
<dbReference type="Proteomes" id="UP000288012">
    <property type="component" value="Unassembled WGS sequence"/>
</dbReference>
<feature type="signal peptide" evidence="1">
    <location>
        <begin position="1"/>
        <end position="21"/>
    </location>
</feature>
<dbReference type="RefSeq" id="WP_126954115.1">
    <property type="nucleotide sequence ID" value="NZ_RZGR01000028.1"/>
</dbReference>
<comment type="caution">
    <text evidence="2">The sequence shown here is derived from an EMBL/GenBank/DDBJ whole genome shotgun (WGS) entry which is preliminary data.</text>
</comment>
<keyword evidence="1" id="KW-0732">Signal</keyword>
<dbReference type="OrthoDB" id="5645084at2"/>
<feature type="chain" id="PRO_5019194250" evidence="1">
    <location>
        <begin position="22"/>
        <end position="130"/>
    </location>
</feature>
<keyword evidence="3" id="KW-1185">Reference proteome</keyword>
<name>A0A433JI47_9GAMM</name>
<organism evidence="2 3">
    <name type="scientific">Legionella septentrionalis</name>
    <dbReference type="NCBI Taxonomy" id="2498109"/>
    <lineage>
        <taxon>Bacteria</taxon>
        <taxon>Pseudomonadati</taxon>
        <taxon>Pseudomonadota</taxon>
        <taxon>Gammaproteobacteria</taxon>
        <taxon>Legionellales</taxon>
        <taxon>Legionellaceae</taxon>
        <taxon>Legionella</taxon>
    </lineage>
</organism>
<evidence type="ECO:0000313" key="2">
    <source>
        <dbReference type="EMBL" id="RUQ84128.1"/>
    </source>
</evidence>
<dbReference type="EMBL" id="RZGR01000028">
    <property type="protein sequence ID" value="RUQ84128.1"/>
    <property type="molecule type" value="Genomic_DNA"/>
</dbReference>
<protein>
    <submittedName>
        <fullName evidence="2">Neurogenic locus notch</fullName>
    </submittedName>
</protein>
<reference evidence="2 3" key="1">
    <citation type="submission" date="2018-12" db="EMBL/GenBank/DDBJ databases">
        <title>Legionella sp,whole genome shotgun sequence.</title>
        <authorList>
            <person name="Wu H."/>
        </authorList>
    </citation>
    <scope>NUCLEOTIDE SEQUENCE [LARGE SCALE GENOMIC DNA]</scope>
    <source>
        <strain evidence="3">km714</strain>
    </source>
</reference>
<dbReference type="AlphaFoldDB" id="A0A433JI47"/>
<gene>
    <name evidence="2" type="ORF">EKM59_08895</name>
</gene>
<evidence type="ECO:0000256" key="1">
    <source>
        <dbReference type="SAM" id="SignalP"/>
    </source>
</evidence>
<evidence type="ECO:0000313" key="3">
    <source>
        <dbReference type="Proteomes" id="UP000288012"/>
    </source>
</evidence>